<dbReference type="Proteomes" id="UP000540412">
    <property type="component" value="Unassembled WGS sequence"/>
</dbReference>
<dbReference type="PANTHER" id="PTHR35811">
    <property type="entry name" value="SLR1870 PROTEIN"/>
    <property type="match status" value="1"/>
</dbReference>
<evidence type="ECO:0000259" key="2">
    <source>
        <dbReference type="PROSITE" id="PS51644"/>
    </source>
</evidence>
<dbReference type="CDD" id="cd11297">
    <property type="entry name" value="PIN_LabA-like_N_1"/>
    <property type="match status" value="1"/>
</dbReference>
<feature type="domain" description="HTH OST-type" evidence="2">
    <location>
        <begin position="240"/>
        <end position="317"/>
    </location>
</feature>
<reference evidence="3 4" key="1">
    <citation type="submission" date="2020-08" db="EMBL/GenBank/DDBJ databases">
        <title>Sequencing the genomes of 1000 actinobacteria strains.</title>
        <authorList>
            <person name="Klenk H.-P."/>
        </authorList>
    </citation>
    <scope>NUCLEOTIDE SEQUENCE [LARGE SCALE GENOMIC DNA]</scope>
    <source>
        <strain evidence="3 4">DSM 43582</strain>
    </source>
</reference>
<name>A0A7W9PIQ6_9NOCA</name>
<evidence type="ECO:0000313" key="3">
    <source>
        <dbReference type="EMBL" id="MBB5916812.1"/>
    </source>
</evidence>
<accession>A0A7W9PIQ6</accession>
<dbReference type="RefSeq" id="WP_083905908.1">
    <property type="nucleotide sequence ID" value="NZ_JACHIT010000002.1"/>
</dbReference>
<dbReference type="InterPro" id="IPR021139">
    <property type="entry name" value="NYN"/>
</dbReference>
<gene>
    <name evidence="3" type="ORF">BJY24_005724</name>
</gene>
<feature type="region of interest" description="Disordered" evidence="1">
    <location>
        <begin position="1"/>
        <end position="26"/>
    </location>
</feature>
<dbReference type="Gene3D" id="3.30.420.610">
    <property type="entry name" value="LOTUS domain-like"/>
    <property type="match status" value="1"/>
</dbReference>
<dbReference type="PANTHER" id="PTHR35811:SF1">
    <property type="entry name" value="HTH OST-TYPE DOMAIN-CONTAINING PROTEIN"/>
    <property type="match status" value="1"/>
</dbReference>
<dbReference type="AlphaFoldDB" id="A0A7W9PIQ6"/>
<evidence type="ECO:0000256" key="1">
    <source>
        <dbReference type="SAM" id="MobiDB-lite"/>
    </source>
</evidence>
<dbReference type="InterPro" id="IPR025605">
    <property type="entry name" value="OST-HTH/LOTUS_dom"/>
</dbReference>
<organism evidence="3 4">
    <name type="scientific">Nocardia transvalensis</name>
    <dbReference type="NCBI Taxonomy" id="37333"/>
    <lineage>
        <taxon>Bacteria</taxon>
        <taxon>Bacillati</taxon>
        <taxon>Actinomycetota</taxon>
        <taxon>Actinomycetes</taxon>
        <taxon>Mycobacteriales</taxon>
        <taxon>Nocardiaceae</taxon>
        <taxon>Nocardia</taxon>
    </lineage>
</organism>
<dbReference type="Gene3D" id="3.40.50.1010">
    <property type="entry name" value="5'-nuclease"/>
    <property type="match status" value="1"/>
</dbReference>
<dbReference type="CDD" id="cd10146">
    <property type="entry name" value="LabA_like_C"/>
    <property type="match status" value="1"/>
</dbReference>
<protein>
    <recommendedName>
        <fullName evidence="2">HTH OST-type domain-containing protein</fullName>
    </recommendedName>
</protein>
<dbReference type="Pfam" id="PF12872">
    <property type="entry name" value="OST-HTH"/>
    <property type="match status" value="1"/>
</dbReference>
<feature type="compositionally biased region" description="Low complexity" evidence="1">
    <location>
        <begin position="208"/>
        <end position="221"/>
    </location>
</feature>
<dbReference type="InterPro" id="IPR041966">
    <property type="entry name" value="LOTUS-like"/>
</dbReference>
<comment type="caution">
    <text evidence="3">The sequence shown here is derived from an EMBL/GenBank/DDBJ whole genome shotgun (WGS) entry which is preliminary data.</text>
</comment>
<dbReference type="PROSITE" id="PS51644">
    <property type="entry name" value="HTH_OST"/>
    <property type="match status" value="1"/>
</dbReference>
<feature type="region of interest" description="Disordered" evidence="1">
    <location>
        <begin position="208"/>
        <end position="238"/>
    </location>
</feature>
<keyword evidence="4" id="KW-1185">Reference proteome</keyword>
<dbReference type="EMBL" id="JACHIT010000002">
    <property type="protein sequence ID" value="MBB5916812.1"/>
    <property type="molecule type" value="Genomic_DNA"/>
</dbReference>
<feature type="compositionally biased region" description="Polar residues" evidence="1">
    <location>
        <begin position="17"/>
        <end position="26"/>
    </location>
</feature>
<sequence length="320" mass="34413">MPAQHPRTTGDPHTTLDPASSPTGVTNDKHISWWRRWLPGYSAGHHSHGSATVPGGDGHAPQRHHTVAVLIDAENVPAHRIGPVLTAASELGEVRFRRAYGDWSRPSLGPWRNPMLAYAIRPIHTPSYVTGKNAADIALAIDALDLLHVNMIRTFVLVSSDSDFTGLALRLRESGCHVHGFGQTTAAKPFTAACTRFTYLDNLDTPSARAAPASPAPAKSQPSPPPVQQPKATKKNPLGLDTELCNRIRKIVAAAADADGWANQSTVAAKATTRIPGFDTKHYGHAKFGKFVLACGLFDVCKRSPGPGKPKIAYLRNKPH</sequence>
<evidence type="ECO:0000313" key="4">
    <source>
        <dbReference type="Proteomes" id="UP000540412"/>
    </source>
</evidence>
<proteinExistence type="predicted"/>
<dbReference type="GO" id="GO:0004540">
    <property type="term" value="F:RNA nuclease activity"/>
    <property type="evidence" value="ECO:0007669"/>
    <property type="project" value="InterPro"/>
</dbReference>
<dbReference type="Pfam" id="PF01936">
    <property type="entry name" value="NYN"/>
    <property type="match status" value="1"/>
</dbReference>